<sequence length="131" mass="14759">MGIKWVPQKITNKIKKVLLFPLYHLRWAHEEPAECRLCPLPPEHESIFPNQRLTRERKDLAQREDEQRVCSSGGAVVCGCRPPLPPPPPPPPPPPRQEAPWKCAATQSNARAPNADLALPLSERPPPRRPP</sequence>
<evidence type="ECO:0000313" key="3">
    <source>
        <dbReference type="Proteomes" id="UP000275267"/>
    </source>
</evidence>
<comment type="caution">
    <text evidence="2">The sequence shown here is derived from an EMBL/GenBank/DDBJ whole genome shotgun (WGS) entry which is preliminary data.</text>
</comment>
<gene>
    <name evidence="2" type="ORF">C2845_PM02G14700</name>
</gene>
<organism evidence="2 3">
    <name type="scientific">Panicum miliaceum</name>
    <name type="common">Proso millet</name>
    <name type="synonym">Broomcorn millet</name>
    <dbReference type="NCBI Taxonomy" id="4540"/>
    <lineage>
        <taxon>Eukaryota</taxon>
        <taxon>Viridiplantae</taxon>
        <taxon>Streptophyta</taxon>
        <taxon>Embryophyta</taxon>
        <taxon>Tracheophyta</taxon>
        <taxon>Spermatophyta</taxon>
        <taxon>Magnoliopsida</taxon>
        <taxon>Liliopsida</taxon>
        <taxon>Poales</taxon>
        <taxon>Poaceae</taxon>
        <taxon>PACMAD clade</taxon>
        <taxon>Panicoideae</taxon>
        <taxon>Panicodae</taxon>
        <taxon>Paniceae</taxon>
        <taxon>Panicinae</taxon>
        <taxon>Panicum</taxon>
        <taxon>Panicum sect. Panicum</taxon>
    </lineage>
</organism>
<evidence type="ECO:0000313" key="2">
    <source>
        <dbReference type="EMBL" id="RLN16828.1"/>
    </source>
</evidence>
<dbReference type="EMBL" id="PQIB02000005">
    <property type="protein sequence ID" value="RLN16828.1"/>
    <property type="molecule type" value="Genomic_DNA"/>
</dbReference>
<name>A0A3L6S7B2_PANMI</name>
<dbReference type="Proteomes" id="UP000275267">
    <property type="component" value="Unassembled WGS sequence"/>
</dbReference>
<feature type="region of interest" description="Disordered" evidence="1">
    <location>
        <begin position="81"/>
        <end position="131"/>
    </location>
</feature>
<accession>A0A3L6S7B2</accession>
<reference evidence="3" key="1">
    <citation type="journal article" date="2019" name="Nat. Commun.">
        <title>The genome of broomcorn millet.</title>
        <authorList>
            <person name="Zou C."/>
            <person name="Miki D."/>
            <person name="Li D."/>
            <person name="Tang Q."/>
            <person name="Xiao L."/>
            <person name="Rajput S."/>
            <person name="Deng P."/>
            <person name="Jia W."/>
            <person name="Huang R."/>
            <person name="Zhang M."/>
            <person name="Sun Y."/>
            <person name="Hu J."/>
            <person name="Fu X."/>
            <person name="Schnable P.S."/>
            <person name="Li F."/>
            <person name="Zhang H."/>
            <person name="Feng B."/>
            <person name="Zhu X."/>
            <person name="Liu R."/>
            <person name="Schnable J.C."/>
            <person name="Zhu J.-K."/>
            <person name="Zhang H."/>
        </authorList>
    </citation>
    <scope>NUCLEOTIDE SEQUENCE [LARGE SCALE GENOMIC DNA]</scope>
</reference>
<proteinExistence type="predicted"/>
<protein>
    <submittedName>
        <fullName evidence="2">Uncharacterized protein</fullName>
    </submittedName>
</protein>
<evidence type="ECO:0000256" key="1">
    <source>
        <dbReference type="SAM" id="MobiDB-lite"/>
    </source>
</evidence>
<feature type="compositionally biased region" description="Pro residues" evidence="1">
    <location>
        <begin position="82"/>
        <end position="97"/>
    </location>
</feature>
<dbReference type="AlphaFoldDB" id="A0A3L6S7B2"/>
<keyword evidence="3" id="KW-1185">Reference proteome</keyword>